<dbReference type="AlphaFoldDB" id="A0A919U7J0"/>
<name>A0A919U7J0_9CELL</name>
<comment type="caution">
    <text evidence="1">The sequence shown here is derived from an EMBL/GenBank/DDBJ whole genome shotgun (WGS) entry which is preliminary data.</text>
</comment>
<dbReference type="Proteomes" id="UP000642125">
    <property type="component" value="Unassembled WGS sequence"/>
</dbReference>
<sequence>MTRRAPALRAAGLVVPLLLVVAGCGLLERAPDLARIVNESDDDVVVHRIEPEDRYSALVEAGGSGAFPLDECTGERIVVETTDGAELATFDEPLCPRSRIVIDADSEVTYDKHG</sequence>
<dbReference type="EMBL" id="BONO01000022">
    <property type="protein sequence ID" value="GIG37405.1"/>
    <property type="molecule type" value="Genomic_DNA"/>
</dbReference>
<proteinExistence type="predicted"/>
<organism evidence="1 2">
    <name type="scientific">Cellulomonas pakistanensis</name>
    <dbReference type="NCBI Taxonomy" id="992287"/>
    <lineage>
        <taxon>Bacteria</taxon>
        <taxon>Bacillati</taxon>
        <taxon>Actinomycetota</taxon>
        <taxon>Actinomycetes</taxon>
        <taxon>Micrococcales</taxon>
        <taxon>Cellulomonadaceae</taxon>
        <taxon>Cellulomonas</taxon>
    </lineage>
</organism>
<gene>
    <name evidence="1" type="ORF">Cpa01nite_27860</name>
</gene>
<protein>
    <recommendedName>
        <fullName evidence="3">Lipoprotein</fullName>
    </recommendedName>
</protein>
<evidence type="ECO:0000313" key="2">
    <source>
        <dbReference type="Proteomes" id="UP000642125"/>
    </source>
</evidence>
<accession>A0A919U7J0</accession>
<dbReference type="RefSeq" id="WP_203669395.1">
    <property type="nucleotide sequence ID" value="NZ_BONO01000022.1"/>
</dbReference>
<evidence type="ECO:0008006" key="3">
    <source>
        <dbReference type="Google" id="ProtNLM"/>
    </source>
</evidence>
<keyword evidence="2" id="KW-1185">Reference proteome</keyword>
<dbReference type="PROSITE" id="PS51257">
    <property type="entry name" value="PROKAR_LIPOPROTEIN"/>
    <property type="match status" value="1"/>
</dbReference>
<evidence type="ECO:0000313" key="1">
    <source>
        <dbReference type="EMBL" id="GIG37405.1"/>
    </source>
</evidence>
<reference evidence="1" key="1">
    <citation type="submission" date="2021-01" db="EMBL/GenBank/DDBJ databases">
        <title>Whole genome shotgun sequence of Cellulomonas pakistanensis NBRC 110800.</title>
        <authorList>
            <person name="Komaki H."/>
            <person name="Tamura T."/>
        </authorList>
    </citation>
    <scope>NUCLEOTIDE SEQUENCE</scope>
    <source>
        <strain evidence="1">NBRC 110800</strain>
    </source>
</reference>